<reference evidence="1 2" key="1">
    <citation type="submission" date="2013-11" db="EMBL/GenBank/DDBJ databases">
        <title>Comparative genomics of Ignicoccus.</title>
        <authorList>
            <person name="Podar M."/>
        </authorList>
    </citation>
    <scope>NUCLEOTIDE SEQUENCE [LARGE SCALE GENOMIC DNA]</scope>
    <source>
        <strain evidence="1 2">DSM 13165</strain>
    </source>
</reference>
<dbReference type="KEGG" id="iis:EYM_02270"/>
<dbReference type="GeneID" id="30679855"/>
<evidence type="ECO:0000313" key="2">
    <source>
        <dbReference type="Proteomes" id="UP000060778"/>
    </source>
</evidence>
<keyword evidence="2" id="KW-1185">Reference proteome</keyword>
<evidence type="ECO:0000313" key="1">
    <source>
        <dbReference type="EMBL" id="ALU12306.1"/>
    </source>
</evidence>
<dbReference type="AlphaFoldDB" id="A0A0U2VE41"/>
<proteinExistence type="predicted"/>
<name>A0A0U2VE41_9CREN</name>
<protein>
    <recommendedName>
        <fullName evidence="3">PIN domain-containing protein</fullName>
    </recommendedName>
</protein>
<dbReference type="RefSeq" id="WP_075049477.1">
    <property type="nucleotide sequence ID" value="NZ_CP006867.1"/>
</dbReference>
<accession>A0A0U2VE41</accession>
<evidence type="ECO:0008006" key="3">
    <source>
        <dbReference type="Google" id="ProtNLM"/>
    </source>
</evidence>
<dbReference type="EMBL" id="CP006867">
    <property type="protein sequence ID" value="ALU12306.1"/>
    <property type="molecule type" value="Genomic_DNA"/>
</dbReference>
<organism evidence="1 2">
    <name type="scientific">Ignicoccus islandicus DSM 13165</name>
    <dbReference type="NCBI Taxonomy" id="940295"/>
    <lineage>
        <taxon>Archaea</taxon>
        <taxon>Thermoproteota</taxon>
        <taxon>Thermoprotei</taxon>
        <taxon>Desulfurococcales</taxon>
        <taxon>Desulfurococcaceae</taxon>
        <taxon>Ignicoccus</taxon>
    </lineage>
</organism>
<dbReference type="Proteomes" id="UP000060778">
    <property type="component" value="Chromosome"/>
</dbReference>
<gene>
    <name evidence="1" type="ORF">EYM_02270</name>
</gene>
<sequence length="75" mass="8280">MDFGTTEPNVECFEALELVALRDPDDVHVASLAINVAPSILVSDDKKAFNKEVKEALAKYKVEVMGFAELLKLLE</sequence>
<dbReference type="STRING" id="940295.EYM_02270"/>